<dbReference type="PROSITE" id="PS00622">
    <property type="entry name" value="HTH_LUXR_1"/>
    <property type="match status" value="1"/>
</dbReference>
<dbReference type="SUPFAM" id="SSF46894">
    <property type="entry name" value="C-terminal effector domain of the bipartite response regulators"/>
    <property type="match status" value="1"/>
</dbReference>
<reference evidence="6" key="1">
    <citation type="submission" date="2023-03" db="EMBL/GenBank/DDBJ databases">
        <title>Actinoallomurus iriomotensis NBRC 103681.</title>
        <authorList>
            <person name="Ichikawa N."/>
            <person name="Sato H."/>
            <person name="Tonouchi N."/>
        </authorList>
    </citation>
    <scope>NUCLEOTIDE SEQUENCE</scope>
    <source>
        <strain evidence="6">NBRC 103681</strain>
    </source>
</reference>
<accession>A0A9W6RLL9</accession>
<comment type="caution">
    <text evidence="6">The sequence shown here is derived from an EMBL/GenBank/DDBJ whole genome shotgun (WGS) entry which is preliminary data.</text>
</comment>
<dbReference type="InterPro" id="IPR000792">
    <property type="entry name" value="Tscrpt_reg_LuxR_C"/>
</dbReference>
<feature type="modified residue" description="4-aspartylphosphate" evidence="3">
    <location>
        <position position="66"/>
    </location>
</feature>
<evidence type="ECO:0000256" key="3">
    <source>
        <dbReference type="PROSITE-ProRule" id="PRU00169"/>
    </source>
</evidence>
<dbReference type="InterPro" id="IPR039420">
    <property type="entry name" value="WalR-like"/>
</dbReference>
<dbReference type="GO" id="GO:0006355">
    <property type="term" value="P:regulation of DNA-templated transcription"/>
    <property type="evidence" value="ECO:0007669"/>
    <property type="project" value="InterPro"/>
</dbReference>
<feature type="domain" description="Response regulatory" evidence="5">
    <location>
        <begin position="15"/>
        <end position="131"/>
    </location>
</feature>
<sequence>MTSDRPSKGERLVIRTLVAEHVHLLRIGLAAYLTQEPGIEVVAELEEGDRLVSTAAEVAPEVAVIDVDLPPEGGATVAGMLTRTVPACATVMLVGRDDPGALGRAMSVRPLGMITREAPVELLTWCVRRVASGRRVVDPDLASIARAIDENPLTHRERQILRIASAGASTAEIAAELSVSAKTVRNHLSRAFVRIGARNRMDAIRIATEREWLGDT</sequence>
<protein>
    <submittedName>
        <fullName evidence="6">DNA-binding response regulator</fullName>
    </submittedName>
</protein>
<organism evidence="6 7">
    <name type="scientific">Actinoallomurus iriomotensis</name>
    <dbReference type="NCBI Taxonomy" id="478107"/>
    <lineage>
        <taxon>Bacteria</taxon>
        <taxon>Bacillati</taxon>
        <taxon>Actinomycetota</taxon>
        <taxon>Actinomycetes</taxon>
        <taxon>Streptosporangiales</taxon>
        <taxon>Thermomonosporaceae</taxon>
        <taxon>Actinoallomurus</taxon>
    </lineage>
</organism>
<evidence type="ECO:0000256" key="2">
    <source>
        <dbReference type="ARBA" id="ARBA00023125"/>
    </source>
</evidence>
<dbReference type="AlphaFoldDB" id="A0A9W6RLL9"/>
<dbReference type="PROSITE" id="PS50043">
    <property type="entry name" value="HTH_LUXR_2"/>
    <property type="match status" value="1"/>
</dbReference>
<dbReference type="PANTHER" id="PTHR43214:SF42">
    <property type="entry name" value="TRANSCRIPTIONAL REGULATORY PROTEIN DESR"/>
    <property type="match status" value="1"/>
</dbReference>
<dbReference type="InterPro" id="IPR011006">
    <property type="entry name" value="CheY-like_superfamily"/>
</dbReference>
<name>A0A9W6RLL9_9ACTN</name>
<feature type="domain" description="HTH luxR-type" evidence="4">
    <location>
        <begin position="146"/>
        <end position="211"/>
    </location>
</feature>
<dbReference type="GO" id="GO:0000160">
    <property type="term" value="P:phosphorelay signal transduction system"/>
    <property type="evidence" value="ECO:0007669"/>
    <property type="project" value="InterPro"/>
</dbReference>
<dbReference type="EMBL" id="BSTJ01000009">
    <property type="protein sequence ID" value="GLY78461.1"/>
    <property type="molecule type" value="Genomic_DNA"/>
</dbReference>
<dbReference type="Proteomes" id="UP001165135">
    <property type="component" value="Unassembled WGS sequence"/>
</dbReference>
<keyword evidence="2 6" id="KW-0238">DNA-binding</keyword>
<dbReference type="GO" id="GO:0003677">
    <property type="term" value="F:DNA binding"/>
    <property type="evidence" value="ECO:0007669"/>
    <property type="project" value="UniProtKB-KW"/>
</dbReference>
<proteinExistence type="predicted"/>
<dbReference type="CDD" id="cd06170">
    <property type="entry name" value="LuxR_C_like"/>
    <property type="match status" value="1"/>
</dbReference>
<keyword evidence="1 3" id="KW-0597">Phosphoprotein</keyword>
<dbReference type="SUPFAM" id="SSF52172">
    <property type="entry name" value="CheY-like"/>
    <property type="match status" value="1"/>
</dbReference>
<dbReference type="InterPro" id="IPR058245">
    <property type="entry name" value="NreC/VraR/RcsB-like_REC"/>
</dbReference>
<dbReference type="InterPro" id="IPR016032">
    <property type="entry name" value="Sig_transdc_resp-reg_C-effctor"/>
</dbReference>
<dbReference type="Pfam" id="PF00196">
    <property type="entry name" value="GerE"/>
    <property type="match status" value="1"/>
</dbReference>
<evidence type="ECO:0000259" key="5">
    <source>
        <dbReference type="PROSITE" id="PS50110"/>
    </source>
</evidence>
<gene>
    <name evidence="6" type="primary">desR</name>
    <name evidence="6" type="ORF">Airi01_067280</name>
</gene>
<dbReference type="PRINTS" id="PR00038">
    <property type="entry name" value="HTHLUXR"/>
</dbReference>
<evidence type="ECO:0000313" key="7">
    <source>
        <dbReference type="Proteomes" id="UP001165135"/>
    </source>
</evidence>
<evidence type="ECO:0000256" key="1">
    <source>
        <dbReference type="ARBA" id="ARBA00022553"/>
    </source>
</evidence>
<evidence type="ECO:0000259" key="4">
    <source>
        <dbReference type="PROSITE" id="PS50043"/>
    </source>
</evidence>
<dbReference type="PANTHER" id="PTHR43214">
    <property type="entry name" value="TWO-COMPONENT RESPONSE REGULATOR"/>
    <property type="match status" value="1"/>
</dbReference>
<dbReference type="Gene3D" id="3.40.50.2300">
    <property type="match status" value="1"/>
</dbReference>
<evidence type="ECO:0000313" key="6">
    <source>
        <dbReference type="EMBL" id="GLY78461.1"/>
    </source>
</evidence>
<dbReference type="InterPro" id="IPR001789">
    <property type="entry name" value="Sig_transdc_resp-reg_receiver"/>
</dbReference>
<dbReference type="PROSITE" id="PS50110">
    <property type="entry name" value="RESPONSE_REGULATORY"/>
    <property type="match status" value="1"/>
</dbReference>
<dbReference type="CDD" id="cd17535">
    <property type="entry name" value="REC_NarL-like"/>
    <property type="match status" value="1"/>
</dbReference>
<dbReference type="SMART" id="SM00421">
    <property type="entry name" value="HTH_LUXR"/>
    <property type="match status" value="1"/>
</dbReference>